<proteinExistence type="predicted"/>
<evidence type="ECO:0000313" key="2">
    <source>
        <dbReference type="EMBL" id="KAI0507232.1"/>
    </source>
</evidence>
<evidence type="ECO:0000256" key="1">
    <source>
        <dbReference type="SAM" id="Coils"/>
    </source>
</evidence>
<dbReference type="SMR" id="A0A8T3B9D3"/>
<evidence type="ECO:0000313" key="3">
    <source>
        <dbReference type="Proteomes" id="UP000829196"/>
    </source>
</evidence>
<comment type="caution">
    <text evidence="2">The sequence shown here is derived from an EMBL/GenBank/DDBJ whole genome shotgun (WGS) entry which is preliminary data.</text>
</comment>
<dbReference type="AlphaFoldDB" id="A0A8T3B9D3"/>
<organism evidence="2 3">
    <name type="scientific">Dendrobium nobile</name>
    <name type="common">Orchid</name>
    <dbReference type="NCBI Taxonomy" id="94219"/>
    <lineage>
        <taxon>Eukaryota</taxon>
        <taxon>Viridiplantae</taxon>
        <taxon>Streptophyta</taxon>
        <taxon>Embryophyta</taxon>
        <taxon>Tracheophyta</taxon>
        <taxon>Spermatophyta</taxon>
        <taxon>Magnoliopsida</taxon>
        <taxon>Liliopsida</taxon>
        <taxon>Asparagales</taxon>
        <taxon>Orchidaceae</taxon>
        <taxon>Epidendroideae</taxon>
        <taxon>Malaxideae</taxon>
        <taxon>Dendrobiinae</taxon>
        <taxon>Dendrobium</taxon>
    </lineage>
</organism>
<dbReference type="Proteomes" id="UP000829196">
    <property type="component" value="Unassembled WGS sequence"/>
</dbReference>
<dbReference type="SUPFAM" id="SSF57997">
    <property type="entry name" value="Tropomyosin"/>
    <property type="match status" value="1"/>
</dbReference>
<keyword evidence="1" id="KW-0175">Coiled coil</keyword>
<accession>A0A8T3B9D3</accession>
<dbReference type="PANTHER" id="PTHR43049:SF1">
    <property type="entry name" value="EARLY ENDOSOME ANTIGEN"/>
    <property type="match status" value="1"/>
</dbReference>
<feature type="coiled-coil region" evidence="1">
    <location>
        <begin position="19"/>
        <end position="88"/>
    </location>
</feature>
<dbReference type="OrthoDB" id="770890at2759"/>
<sequence>MEASIKETEAKLCEALERCAKKDSEAKELNERLLAFETQLKTHEEHANEAASFAENSKAELEDAILKIQNLERSVEETKSKASHFENEHELLGQTNLSLSQKIAEYETKVYELEGMLKTITAEREDASVQLQSSNKAIEDLSQQLFSEREKTPISGNGI</sequence>
<dbReference type="EMBL" id="JAGYWB010000010">
    <property type="protein sequence ID" value="KAI0507232.1"/>
    <property type="molecule type" value="Genomic_DNA"/>
</dbReference>
<protein>
    <submittedName>
        <fullName evidence="2">Uncharacterized protein</fullName>
    </submittedName>
</protein>
<reference evidence="2" key="1">
    <citation type="journal article" date="2022" name="Front. Genet.">
        <title>Chromosome-Scale Assembly of the Dendrobium nobile Genome Provides Insights Into the Molecular Mechanism of the Biosynthesis of the Medicinal Active Ingredient of Dendrobium.</title>
        <authorList>
            <person name="Xu Q."/>
            <person name="Niu S.-C."/>
            <person name="Li K.-L."/>
            <person name="Zheng P.-J."/>
            <person name="Zhang X.-J."/>
            <person name="Jia Y."/>
            <person name="Liu Y."/>
            <person name="Niu Y.-X."/>
            <person name="Yu L.-H."/>
            <person name="Chen D.-F."/>
            <person name="Zhang G.-Q."/>
        </authorList>
    </citation>
    <scope>NUCLEOTIDE SEQUENCE</scope>
    <source>
        <tissue evidence="2">Leaf</tissue>
    </source>
</reference>
<gene>
    <name evidence="2" type="ORF">KFK09_013354</name>
</gene>
<name>A0A8T3B9D3_DENNO</name>
<dbReference type="PANTHER" id="PTHR43049">
    <property type="entry name" value="EARLY ENDOSOME ANTIGEN"/>
    <property type="match status" value="1"/>
</dbReference>
<keyword evidence="3" id="KW-1185">Reference proteome</keyword>